<accession>A0ABP9XHI7</accession>
<dbReference type="RefSeq" id="WP_345455093.1">
    <property type="nucleotide sequence ID" value="NZ_BAABRV010000005.1"/>
</dbReference>
<reference evidence="1 2" key="1">
    <citation type="submission" date="2024-02" db="EMBL/GenBank/DDBJ databases">
        <title>Deinococcus aluminii NBRC 112889.</title>
        <authorList>
            <person name="Ichikawa N."/>
            <person name="Katano-Makiyama Y."/>
            <person name="Hidaka K."/>
        </authorList>
    </citation>
    <scope>NUCLEOTIDE SEQUENCE [LARGE SCALE GENOMIC DNA]</scope>
    <source>
        <strain evidence="1 2">NBRC 112889</strain>
    </source>
</reference>
<evidence type="ECO:0000313" key="2">
    <source>
        <dbReference type="Proteomes" id="UP001404956"/>
    </source>
</evidence>
<name>A0ABP9XHI7_9DEIO</name>
<organism evidence="1 2">
    <name type="scientific">Deinococcus aluminii</name>
    <dbReference type="NCBI Taxonomy" id="1656885"/>
    <lineage>
        <taxon>Bacteria</taxon>
        <taxon>Thermotogati</taxon>
        <taxon>Deinococcota</taxon>
        <taxon>Deinococci</taxon>
        <taxon>Deinococcales</taxon>
        <taxon>Deinococcaceae</taxon>
        <taxon>Deinococcus</taxon>
    </lineage>
</organism>
<proteinExistence type="predicted"/>
<keyword evidence="2" id="KW-1185">Reference proteome</keyword>
<comment type="caution">
    <text evidence="1">The sequence shown here is derived from an EMBL/GenBank/DDBJ whole genome shotgun (WGS) entry which is preliminary data.</text>
</comment>
<protein>
    <submittedName>
        <fullName evidence="1">Uncharacterized protein</fullName>
    </submittedName>
</protein>
<evidence type="ECO:0000313" key="1">
    <source>
        <dbReference type="EMBL" id="GAA5534083.1"/>
    </source>
</evidence>
<gene>
    <name evidence="1" type="ORF">Dalu01_02491</name>
</gene>
<dbReference type="EMBL" id="BAABRV010000005">
    <property type="protein sequence ID" value="GAA5534083.1"/>
    <property type="molecule type" value="Genomic_DNA"/>
</dbReference>
<sequence>MPFTRVEDPYVNRMQHALPVLARLAEVGVLPVLKPGRRDSLYGVLRRLDGQHAPLEHLPLLLSWYRNGPYDHGEIEPGPSELILSLSSTVECRAFTTLDLRDELAVLHPWLYGSLLYHVSDASDTTYPIYTARDAIADAEVWDFQGDLRGFWHDLAHEFQHEKGRSPAREELRRFAEEQRGTTPKQFLNLIGQAEWVPVLSTRRRLSLPQMRAVAQAHPEQPSSHVLLEILDHVEALHRVSRELLDLQTDEDHEAWQAHGEGRISPVASLSASTHGSRAFLHAVQERLEDTWQMAAQTEGFLENLLIRLQGEADAERAAHVLRLHGQAWTLVVDLVHLLADPEDW</sequence>
<dbReference type="Proteomes" id="UP001404956">
    <property type="component" value="Unassembled WGS sequence"/>
</dbReference>